<dbReference type="Gene3D" id="3.40.50.300">
    <property type="entry name" value="P-loop containing nucleotide triphosphate hydrolases"/>
    <property type="match status" value="1"/>
</dbReference>
<dbReference type="InterPro" id="IPR005898">
    <property type="entry name" value="Cyc_pep_transpt_SyrD/YojI"/>
</dbReference>
<evidence type="ECO:0000256" key="6">
    <source>
        <dbReference type="ARBA" id="ARBA00023136"/>
    </source>
</evidence>
<evidence type="ECO:0000313" key="11">
    <source>
        <dbReference type="Proteomes" id="UP000649604"/>
    </source>
</evidence>
<gene>
    <name evidence="10" type="ORF">GF339_09545</name>
</gene>
<dbReference type="Gene3D" id="1.20.1560.10">
    <property type="entry name" value="ABC transporter type 1, transmembrane domain"/>
    <property type="match status" value="1"/>
</dbReference>
<dbReference type="GO" id="GO:1904680">
    <property type="term" value="F:peptide transmembrane transporter activity"/>
    <property type="evidence" value="ECO:0007669"/>
    <property type="project" value="InterPro"/>
</dbReference>
<dbReference type="SUPFAM" id="SSF90123">
    <property type="entry name" value="ABC transporter transmembrane region"/>
    <property type="match status" value="1"/>
</dbReference>
<dbReference type="InterPro" id="IPR039421">
    <property type="entry name" value="Type_1_exporter"/>
</dbReference>
<dbReference type="InterPro" id="IPR003593">
    <property type="entry name" value="AAA+_ATPase"/>
</dbReference>
<feature type="transmembrane region" description="Helical" evidence="7">
    <location>
        <begin position="150"/>
        <end position="168"/>
    </location>
</feature>
<dbReference type="GO" id="GO:0005886">
    <property type="term" value="C:plasma membrane"/>
    <property type="evidence" value="ECO:0007669"/>
    <property type="project" value="UniProtKB-SubCell"/>
</dbReference>
<dbReference type="PANTHER" id="PTHR24221">
    <property type="entry name" value="ATP-BINDING CASSETTE SUB-FAMILY B"/>
    <property type="match status" value="1"/>
</dbReference>
<dbReference type="InterPro" id="IPR036640">
    <property type="entry name" value="ABC1_TM_sf"/>
</dbReference>
<evidence type="ECO:0000313" key="10">
    <source>
        <dbReference type="EMBL" id="MBD3324816.1"/>
    </source>
</evidence>
<evidence type="ECO:0000256" key="5">
    <source>
        <dbReference type="ARBA" id="ARBA00022989"/>
    </source>
</evidence>
<dbReference type="InterPro" id="IPR003439">
    <property type="entry name" value="ABC_transporter-like_ATP-bd"/>
</dbReference>
<keyword evidence="6 7" id="KW-0472">Membrane</keyword>
<keyword evidence="3" id="KW-0547">Nucleotide-binding</keyword>
<evidence type="ECO:0000256" key="3">
    <source>
        <dbReference type="ARBA" id="ARBA00022741"/>
    </source>
</evidence>
<evidence type="ECO:0000256" key="2">
    <source>
        <dbReference type="ARBA" id="ARBA00022692"/>
    </source>
</evidence>
<protein>
    <submittedName>
        <fullName evidence="10">Cyclic peptide export ABC transporter</fullName>
    </submittedName>
</protein>
<dbReference type="InterPro" id="IPR027417">
    <property type="entry name" value="P-loop_NTPase"/>
</dbReference>
<name>A0A9D5JVR0_9BACT</name>
<reference evidence="10" key="1">
    <citation type="submission" date="2019-11" db="EMBL/GenBank/DDBJ databases">
        <title>Microbial mats filling the niche in hypersaline microbial mats.</title>
        <authorList>
            <person name="Wong H.L."/>
            <person name="Macleod F.I."/>
            <person name="White R.A. III"/>
            <person name="Burns B.P."/>
        </authorList>
    </citation>
    <scope>NUCLEOTIDE SEQUENCE</scope>
    <source>
        <strain evidence="10">Rbin_158</strain>
    </source>
</reference>
<organism evidence="10 11">
    <name type="scientific">candidate division KSB3 bacterium</name>
    <dbReference type="NCBI Taxonomy" id="2044937"/>
    <lineage>
        <taxon>Bacteria</taxon>
        <taxon>candidate division KSB3</taxon>
    </lineage>
</organism>
<proteinExistence type="predicted"/>
<keyword evidence="2 7" id="KW-0812">Transmembrane</keyword>
<keyword evidence="5 7" id="KW-1133">Transmembrane helix</keyword>
<comment type="caution">
    <text evidence="10">The sequence shown here is derived from an EMBL/GenBank/DDBJ whole genome shotgun (WGS) entry which is preliminary data.</text>
</comment>
<dbReference type="NCBIfam" id="TIGR01194">
    <property type="entry name" value="cyc_pep_trnsptr"/>
    <property type="match status" value="1"/>
</dbReference>
<accession>A0A9D5JVR0</accession>
<feature type="transmembrane region" description="Helical" evidence="7">
    <location>
        <begin position="233"/>
        <end position="254"/>
    </location>
</feature>
<dbReference type="SUPFAM" id="SSF52540">
    <property type="entry name" value="P-loop containing nucleoside triphosphate hydrolases"/>
    <property type="match status" value="1"/>
</dbReference>
<dbReference type="GO" id="GO:0015833">
    <property type="term" value="P:peptide transport"/>
    <property type="evidence" value="ECO:0007669"/>
    <property type="project" value="InterPro"/>
</dbReference>
<dbReference type="GO" id="GO:0034040">
    <property type="term" value="F:ATPase-coupled lipid transmembrane transporter activity"/>
    <property type="evidence" value="ECO:0007669"/>
    <property type="project" value="TreeGrafter"/>
</dbReference>
<keyword evidence="4" id="KW-0067">ATP-binding</keyword>
<feature type="transmembrane region" description="Helical" evidence="7">
    <location>
        <begin position="124"/>
        <end position="144"/>
    </location>
</feature>
<dbReference type="CDD" id="cd03228">
    <property type="entry name" value="ABCC_MRP_Like"/>
    <property type="match status" value="1"/>
</dbReference>
<dbReference type="PROSITE" id="PS50893">
    <property type="entry name" value="ABC_TRANSPORTER_2"/>
    <property type="match status" value="1"/>
</dbReference>
<dbReference type="GO" id="GO:0140359">
    <property type="term" value="F:ABC-type transporter activity"/>
    <property type="evidence" value="ECO:0007669"/>
    <property type="project" value="InterPro"/>
</dbReference>
<dbReference type="InterPro" id="IPR011527">
    <property type="entry name" value="ABC1_TM_dom"/>
</dbReference>
<dbReference type="Proteomes" id="UP000649604">
    <property type="component" value="Unassembled WGS sequence"/>
</dbReference>
<comment type="subcellular location">
    <subcellularLocation>
        <location evidence="1">Cell membrane</location>
        <topology evidence="1">Multi-pass membrane protein</topology>
    </subcellularLocation>
</comment>
<evidence type="ECO:0000256" key="1">
    <source>
        <dbReference type="ARBA" id="ARBA00004651"/>
    </source>
</evidence>
<dbReference type="PANTHER" id="PTHR24221:SF654">
    <property type="entry name" value="ATP-BINDING CASSETTE SUB-FAMILY B MEMBER 6"/>
    <property type="match status" value="1"/>
</dbReference>
<dbReference type="GO" id="GO:0016887">
    <property type="term" value="F:ATP hydrolysis activity"/>
    <property type="evidence" value="ECO:0007669"/>
    <property type="project" value="InterPro"/>
</dbReference>
<evidence type="ECO:0000256" key="7">
    <source>
        <dbReference type="SAM" id="Phobius"/>
    </source>
</evidence>
<dbReference type="AlphaFoldDB" id="A0A9D5JVR0"/>
<evidence type="ECO:0000259" key="9">
    <source>
        <dbReference type="PROSITE" id="PS50929"/>
    </source>
</evidence>
<evidence type="ECO:0000256" key="4">
    <source>
        <dbReference type="ARBA" id="ARBA00022840"/>
    </source>
</evidence>
<feature type="transmembrane region" description="Helical" evidence="7">
    <location>
        <begin position="48"/>
        <end position="66"/>
    </location>
</feature>
<dbReference type="EMBL" id="WJJP01000304">
    <property type="protein sequence ID" value="MBD3324816.1"/>
    <property type="molecule type" value="Genomic_DNA"/>
</dbReference>
<feature type="domain" description="ABC transmembrane type-1" evidence="9">
    <location>
        <begin position="18"/>
        <end position="292"/>
    </location>
</feature>
<feature type="domain" description="ABC transporter" evidence="8">
    <location>
        <begin position="331"/>
        <end position="543"/>
    </location>
</feature>
<feature type="transmembrane region" description="Helical" evidence="7">
    <location>
        <begin position="12"/>
        <end position="36"/>
    </location>
</feature>
<evidence type="ECO:0000259" key="8">
    <source>
        <dbReference type="PROSITE" id="PS50893"/>
    </source>
</evidence>
<dbReference type="Pfam" id="PF00005">
    <property type="entry name" value="ABC_tran"/>
    <property type="match status" value="1"/>
</dbReference>
<feature type="transmembrane region" description="Helical" evidence="7">
    <location>
        <begin position="266"/>
        <end position="291"/>
    </location>
</feature>
<dbReference type="PROSITE" id="PS50929">
    <property type="entry name" value="ABC_TM1F"/>
    <property type="match status" value="1"/>
</dbReference>
<sequence length="543" mass="61775">MNILDLYRRESTISGFPVLIMGIVSGIAQSLLLGIITIAADTASHETLNFKFFVLFVIAFLIMMLGKRYALKKATVIAEEIIERVRVRLSNKIRNSELVLIENLGKGDIYTRVANDTNLISQTALVIINASQSAIMVIFCLFFIAVLSKLAFVITILSVIVGVINYLHHSNVVADDLRETTRQEGLFFEMINQILDGFKELKVNQRRSEDYFSRFKILATETKTLKVKTGIRFIVDLMYSEIFFYLLLAIVVFIMPRFEQIDSELIIRITAAVLFIMGPLNMVVGAIPMFARANMAVEQLYGLEAQLDAASQAYAVEEEAPLSTIAAFDEIVLHDLCFSYTDQYGSPLFTVGPLDFTLHKGEVVFLIGGNGSGKTTLLKLFTGLYYPDSGDIKVDGTLIDQRNYQAYRELFSIIFADFHLFDRLYGLDGVNEERVRDLLHLMELDKKTEIINGEFTNINLSTGQRKRLAMIVALLDNRPIYVFDEWAADQDPNFRQYFYEVLLRNLQDQGKTVVAVSHDDRYFHFADRVFKMEYGQFVNMKTV</sequence>
<dbReference type="SMART" id="SM00382">
    <property type="entry name" value="AAA"/>
    <property type="match status" value="1"/>
</dbReference>
<dbReference type="GO" id="GO:0005524">
    <property type="term" value="F:ATP binding"/>
    <property type="evidence" value="ECO:0007669"/>
    <property type="project" value="UniProtKB-KW"/>
</dbReference>